<evidence type="ECO:0000256" key="3">
    <source>
        <dbReference type="ARBA" id="ARBA00022741"/>
    </source>
</evidence>
<evidence type="ECO:0000256" key="1">
    <source>
        <dbReference type="ARBA" id="ARBA00005417"/>
    </source>
</evidence>
<dbReference type="PANTHER" id="PTHR43875">
    <property type="entry name" value="MALTODEXTRIN IMPORT ATP-BINDING PROTEIN MSMX"/>
    <property type="match status" value="1"/>
</dbReference>
<dbReference type="PROSITE" id="PS50893">
    <property type="entry name" value="ABC_TRANSPORTER_2"/>
    <property type="match status" value="1"/>
</dbReference>
<comment type="similarity">
    <text evidence="1">Belongs to the ABC transporter superfamily.</text>
</comment>
<feature type="domain" description="ABC transporter" evidence="5">
    <location>
        <begin position="1"/>
        <end position="231"/>
    </location>
</feature>
<evidence type="ECO:0000256" key="2">
    <source>
        <dbReference type="ARBA" id="ARBA00022448"/>
    </source>
</evidence>
<dbReference type="Pfam" id="PF08402">
    <property type="entry name" value="TOBE_2"/>
    <property type="match status" value="1"/>
</dbReference>
<evidence type="ECO:0000313" key="7">
    <source>
        <dbReference type="Proteomes" id="UP001262754"/>
    </source>
</evidence>
<keyword evidence="4 6" id="KW-0067">ATP-binding</keyword>
<dbReference type="InterPro" id="IPR027417">
    <property type="entry name" value="P-loop_NTPase"/>
</dbReference>
<keyword evidence="6" id="KW-0762">Sugar transport</keyword>
<dbReference type="Gene3D" id="2.40.50.100">
    <property type="match status" value="1"/>
</dbReference>
<dbReference type="InterPro" id="IPR017871">
    <property type="entry name" value="ABC_transporter-like_CS"/>
</dbReference>
<dbReference type="InterPro" id="IPR003439">
    <property type="entry name" value="ABC_transporter-like_ATP-bd"/>
</dbReference>
<dbReference type="InterPro" id="IPR047641">
    <property type="entry name" value="ABC_transpr_MalK/UgpC-like"/>
</dbReference>
<accession>A0ABU1N593</accession>
<dbReference type="Gene3D" id="2.40.50.140">
    <property type="entry name" value="Nucleic acid-binding proteins"/>
    <property type="match status" value="1"/>
</dbReference>
<dbReference type="Gene3D" id="3.40.50.300">
    <property type="entry name" value="P-loop containing nucleotide triphosphate hydrolases"/>
    <property type="match status" value="1"/>
</dbReference>
<organism evidence="6 7">
    <name type="scientific">Caulobacter rhizosphaerae</name>
    <dbReference type="NCBI Taxonomy" id="2010972"/>
    <lineage>
        <taxon>Bacteria</taxon>
        <taxon>Pseudomonadati</taxon>
        <taxon>Pseudomonadota</taxon>
        <taxon>Alphaproteobacteria</taxon>
        <taxon>Caulobacterales</taxon>
        <taxon>Caulobacteraceae</taxon>
        <taxon>Caulobacter</taxon>
    </lineage>
</organism>
<dbReference type="GO" id="GO:0005524">
    <property type="term" value="F:ATP binding"/>
    <property type="evidence" value="ECO:0007669"/>
    <property type="project" value="UniProtKB-KW"/>
</dbReference>
<dbReference type="SUPFAM" id="SSF52540">
    <property type="entry name" value="P-loop containing nucleoside triphosphate hydrolases"/>
    <property type="match status" value="1"/>
</dbReference>
<keyword evidence="2" id="KW-0813">Transport</keyword>
<name>A0ABU1N593_9CAUL</name>
<dbReference type="Proteomes" id="UP001262754">
    <property type="component" value="Unassembled WGS sequence"/>
</dbReference>
<evidence type="ECO:0000256" key="4">
    <source>
        <dbReference type="ARBA" id="ARBA00022840"/>
    </source>
</evidence>
<dbReference type="InterPro" id="IPR003593">
    <property type="entry name" value="AAA+_ATPase"/>
</dbReference>
<keyword evidence="7" id="KW-1185">Reference proteome</keyword>
<keyword evidence="3" id="KW-0547">Nucleotide-binding</keyword>
<reference evidence="6 7" key="1">
    <citation type="submission" date="2023-07" db="EMBL/GenBank/DDBJ databases">
        <title>Sorghum-associated microbial communities from plants grown in Nebraska, USA.</title>
        <authorList>
            <person name="Schachtman D."/>
        </authorList>
    </citation>
    <scope>NUCLEOTIDE SEQUENCE [LARGE SCALE GENOMIC DNA]</scope>
    <source>
        <strain evidence="6 7">DS2154</strain>
    </source>
</reference>
<proteinExistence type="inferred from homology"/>
<protein>
    <submittedName>
        <fullName evidence="6">Multiple sugar transport system ATP-binding protein</fullName>
    </submittedName>
</protein>
<comment type="caution">
    <text evidence="6">The sequence shown here is derived from an EMBL/GenBank/DDBJ whole genome shotgun (WGS) entry which is preliminary data.</text>
</comment>
<dbReference type="Pfam" id="PF00005">
    <property type="entry name" value="ABC_tran"/>
    <property type="match status" value="1"/>
</dbReference>
<dbReference type="PANTHER" id="PTHR43875:SF1">
    <property type="entry name" value="OSMOPROTECTIVE COMPOUNDS UPTAKE ATP-BINDING PROTEIN GGTA"/>
    <property type="match status" value="1"/>
</dbReference>
<dbReference type="CDD" id="cd03301">
    <property type="entry name" value="ABC_MalK_N"/>
    <property type="match status" value="1"/>
</dbReference>
<dbReference type="InterPro" id="IPR008995">
    <property type="entry name" value="Mo/tungstate-bd_C_term_dom"/>
</dbReference>
<dbReference type="InterPro" id="IPR015855">
    <property type="entry name" value="ABC_transpr_MalK-like"/>
</dbReference>
<dbReference type="RefSeq" id="WP_310034524.1">
    <property type="nucleotide sequence ID" value="NZ_JAVDRL010000013.1"/>
</dbReference>
<dbReference type="PROSITE" id="PS00211">
    <property type="entry name" value="ABC_TRANSPORTER_1"/>
    <property type="match status" value="1"/>
</dbReference>
<gene>
    <name evidence="6" type="ORF">J2800_004371</name>
</gene>
<dbReference type="SUPFAM" id="SSF50331">
    <property type="entry name" value="MOP-like"/>
    <property type="match status" value="1"/>
</dbReference>
<dbReference type="SMART" id="SM00382">
    <property type="entry name" value="AAA"/>
    <property type="match status" value="1"/>
</dbReference>
<evidence type="ECO:0000259" key="5">
    <source>
        <dbReference type="PROSITE" id="PS50893"/>
    </source>
</evidence>
<dbReference type="InterPro" id="IPR013611">
    <property type="entry name" value="Transp-assoc_OB_typ2"/>
</dbReference>
<evidence type="ECO:0000313" key="6">
    <source>
        <dbReference type="EMBL" id="MDR6533605.1"/>
    </source>
</evidence>
<dbReference type="NCBIfam" id="NF008653">
    <property type="entry name" value="PRK11650.1"/>
    <property type="match status" value="1"/>
</dbReference>
<sequence length="365" mass="39505">MRLDHLSKSFGSVAVLDDIRLDIAPGEFIAFLGPSGCGKSTLLRMIAGLETVETGQIHIGERRVDPLPPGDRGVAMVFQHYALYPHMTIFENMAFGLRNAKVPKAEIEARVAEAARILEIERFLKSKPGQLSGGQRQRVAIGRAIVKKPDLFLFDEPLSNLDAALRMRTRLELAQLRRRVQATMILVTHDQVEAMTLADRIVVMSDRRIQQVGTPMEIYARPANRFVATFVGSPPMSFLDVTLDAGADGVARATLVGGASLDTDVPLAVLPTSPTWRLGLRAEGVKVVAPGSGLVDAQVEFVERLGDRTLVYLRLADGATITAEDVGASRAAMGDRVGLALDGARHLFDADDRAHYGPSPIGGRP</sequence>
<dbReference type="EMBL" id="JAVDRL010000013">
    <property type="protein sequence ID" value="MDR6533605.1"/>
    <property type="molecule type" value="Genomic_DNA"/>
</dbReference>
<dbReference type="InterPro" id="IPR012340">
    <property type="entry name" value="NA-bd_OB-fold"/>
</dbReference>